<feature type="binding site" evidence="11">
    <location>
        <position position="457"/>
    </location>
    <ligand>
        <name>ATP</name>
        <dbReference type="ChEBI" id="CHEBI:30616"/>
    </ligand>
</feature>
<evidence type="ECO:0000313" key="15">
    <source>
        <dbReference type="Proteomes" id="UP001197093"/>
    </source>
</evidence>
<evidence type="ECO:0000256" key="1">
    <source>
        <dbReference type="ARBA" id="ARBA00004965"/>
    </source>
</evidence>
<accession>A0AAD4F4B4</accession>
<feature type="binding site" evidence="11">
    <location>
        <position position="199"/>
    </location>
    <ligand>
        <name>substrate</name>
    </ligand>
</feature>
<feature type="binding site" evidence="11">
    <location>
        <position position="455"/>
    </location>
    <ligand>
        <name>substrate</name>
    </ligand>
</feature>
<feature type="binding site" evidence="11">
    <location>
        <position position="463"/>
    </location>
    <ligand>
        <name>ATP</name>
        <dbReference type="ChEBI" id="CHEBI:30616"/>
    </ligand>
</feature>
<dbReference type="Pfam" id="PF03917">
    <property type="entry name" value="GSH_synth_ATP"/>
    <property type="match status" value="2"/>
</dbReference>
<keyword evidence="6 10" id="KW-0479">Metal-binding</keyword>
<evidence type="ECO:0000256" key="3">
    <source>
        <dbReference type="ARBA" id="ARBA00011738"/>
    </source>
</evidence>
<feature type="binding site" evidence="11">
    <location>
        <position position="428"/>
    </location>
    <ligand>
        <name>ATP</name>
        <dbReference type="ChEBI" id="CHEBI:30616"/>
    </ligand>
</feature>
<dbReference type="InterPro" id="IPR037013">
    <property type="entry name" value="GSH-S_sub-bd_sf"/>
</dbReference>
<dbReference type="GO" id="GO:0004363">
    <property type="term" value="F:glutathione synthase activity"/>
    <property type="evidence" value="ECO:0007669"/>
    <property type="project" value="UniProtKB-UniRule"/>
</dbReference>
<evidence type="ECO:0000256" key="5">
    <source>
        <dbReference type="ARBA" id="ARBA00022684"/>
    </source>
</evidence>
<comment type="subunit">
    <text evidence="3">Homodimer.</text>
</comment>
<gene>
    <name evidence="14" type="ORF">NEMBOFW57_000546</name>
</gene>
<dbReference type="InterPro" id="IPR004887">
    <property type="entry name" value="GSH_synth_subst-bd"/>
</dbReference>
<evidence type="ECO:0000256" key="12">
    <source>
        <dbReference type="PIRSR" id="PIRSR001558-2"/>
    </source>
</evidence>
<dbReference type="SUPFAM" id="SSF56059">
    <property type="entry name" value="Glutathione synthetase ATP-binding domain-like"/>
    <property type="match status" value="1"/>
</dbReference>
<feature type="binding site" evidence="11">
    <location>
        <begin position="402"/>
        <end position="405"/>
    </location>
    <ligand>
        <name>ATP</name>
        <dbReference type="ChEBI" id="CHEBI:30616"/>
    </ligand>
</feature>
<keyword evidence="9 10" id="KW-0460">Magnesium</keyword>
<evidence type="ECO:0000256" key="9">
    <source>
        <dbReference type="ARBA" id="ARBA00022842"/>
    </source>
</evidence>
<evidence type="ECO:0000256" key="6">
    <source>
        <dbReference type="ARBA" id="ARBA00022723"/>
    </source>
</evidence>
<evidence type="ECO:0000313" key="14">
    <source>
        <dbReference type="EMBL" id="KAG7290543.1"/>
    </source>
</evidence>
<dbReference type="InterPro" id="IPR014042">
    <property type="entry name" value="Glutathione_synthase_a-hlx"/>
</dbReference>
<dbReference type="SUPFAM" id="SSF52440">
    <property type="entry name" value="PreATP-grasp domain"/>
    <property type="match status" value="1"/>
</dbReference>
<protein>
    <recommendedName>
        <fullName evidence="10">Glutathione synthetase</fullName>
        <shortName evidence="10">GSH-S</shortName>
        <ecNumber evidence="10">6.3.2.3</ecNumber>
    </recommendedName>
</protein>
<evidence type="ECO:0000256" key="7">
    <source>
        <dbReference type="ARBA" id="ARBA00022741"/>
    </source>
</evidence>
<sequence>MSSLTGGSYPPALDDALEQDRLVQTTKDWTIANGLAVRPPPALAANDSEGILAMSAPVTLFPSPFPKSCFEEATAIQTKYNELYARISQDEDFLSGLVQEVAGGDEFIAELWKIHLRVKEEGYVQTWDLTISRHLAKTEYSLLKEPISASSLDLPTNNSAEGLAAGLAAAFHAYGKSALDHPTCVLFLVQDGERNVFDQRHLEYALQSSTSEPIPVFRLPFSQILTHTALAPSSPGRQLLYHPPHNPSLTFEVAVAYLRAGYGPGDYPDASAFEARHQIERSAAIACPTILTQLAGMKKVQQVLATPPESASAAAAPSALQRFVRPGSDAHAALWKTFTNIYPLDATPAGLAARRLALDAEACQKYVMKPQREGGGNNFYRAAIPRRLAEIPEEHWGSYILMELITPPPVVNTILRAGKLEHGGVICELGVYGTCLWDQKTGEVLRNEESGYLLRTKGDQSEEGGVAAGYGCMDSCRLV</sequence>
<dbReference type="InterPro" id="IPR014709">
    <property type="entry name" value="Glutathione_synthase_C_euk"/>
</dbReference>
<feature type="binding site" evidence="11">
    <location>
        <begin position="369"/>
        <end position="378"/>
    </location>
    <ligand>
        <name>ATP</name>
        <dbReference type="ChEBI" id="CHEBI:30616"/>
    </ligand>
</feature>
<dbReference type="GO" id="GO:0000287">
    <property type="term" value="F:magnesium ion binding"/>
    <property type="evidence" value="ECO:0007669"/>
    <property type="project" value="UniProtKB-UniRule"/>
</dbReference>
<dbReference type="InterPro" id="IPR016185">
    <property type="entry name" value="PreATP-grasp_dom_sf"/>
</dbReference>
<keyword evidence="7 10" id="KW-0547">Nucleotide-binding</keyword>
<dbReference type="Gene3D" id="1.10.1080.10">
    <property type="entry name" value="Glutathione Synthetase, Chain A, domain 3"/>
    <property type="match status" value="1"/>
</dbReference>
<dbReference type="Proteomes" id="UP001197093">
    <property type="component" value="Unassembled WGS sequence"/>
</dbReference>
<dbReference type="AlphaFoldDB" id="A0AAD4F4B4"/>
<evidence type="ECO:0000256" key="4">
    <source>
        <dbReference type="ARBA" id="ARBA00022598"/>
    </source>
</evidence>
<comment type="catalytic activity">
    <reaction evidence="10">
        <text>gamma-L-glutamyl-L-cysteine + glycine + ATP = glutathione + ADP + phosphate + H(+)</text>
        <dbReference type="Rhea" id="RHEA:13557"/>
        <dbReference type="ChEBI" id="CHEBI:15378"/>
        <dbReference type="ChEBI" id="CHEBI:30616"/>
        <dbReference type="ChEBI" id="CHEBI:43474"/>
        <dbReference type="ChEBI" id="CHEBI:57305"/>
        <dbReference type="ChEBI" id="CHEBI:57925"/>
        <dbReference type="ChEBI" id="CHEBI:58173"/>
        <dbReference type="ChEBI" id="CHEBI:456216"/>
        <dbReference type="EC" id="6.3.2.3"/>
    </reaction>
</comment>
<comment type="cofactor">
    <cofactor evidence="10 12">
        <name>Mg(2+)</name>
        <dbReference type="ChEBI" id="CHEBI:18420"/>
    </cofactor>
    <text evidence="10 12">Binds 1 Mg(2+) ion per subunit.</text>
</comment>
<feature type="binding site" evidence="12">
    <location>
        <position position="373"/>
    </location>
    <ligand>
        <name>Mg(2+)</name>
        <dbReference type="ChEBI" id="CHEBI:18420"/>
    </ligand>
</feature>
<feature type="binding site" evidence="11">
    <location>
        <position position="380"/>
    </location>
    <ligand>
        <name>ATP</name>
        <dbReference type="ChEBI" id="CHEBI:30616"/>
    </ligand>
</feature>
<dbReference type="Gene3D" id="3.30.1490.50">
    <property type="match status" value="1"/>
</dbReference>
<feature type="binding site" evidence="11">
    <location>
        <position position="298"/>
    </location>
    <ligand>
        <name>ATP</name>
        <dbReference type="ChEBI" id="CHEBI:30616"/>
    </ligand>
</feature>
<evidence type="ECO:0000256" key="10">
    <source>
        <dbReference type="PIRNR" id="PIRNR001558"/>
    </source>
</evidence>
<dbReference type="FunFam" id="3.30.1490.50:FF:000002">
    <property type="entry name" value="Glutathione synthetase"/>
    <property type="match status" value="1"/>
</dbReference>
<dbReference type="PANTHER" id="PTHR11130:SF0">
    <property type="entry name" value="GLUTATHIONE SYNTHETASE"/>
    <property type="match status" value="1"/>
</dbReference>
<evidence type="ECO:0000256" key="8">
    <source>
        <dbReference type="ARBA" id="ARBA00022840"/>
    </source>
</evidence>
<organism evidence="14 15">
    <name type="scientific">Staphylotrichum longicolle</name>
    <dbReference type="NCBI Taxonomy" id="669026"/>
    <lineage>
        <taxon>Eukaryota</taxon>
        <taxon>Fungi</taxon>
        <taxon>Dikarya</taxon>
        <taxon>Ascomycota</taxon>
        <taxon>Pezizomycotina</taxon>
        <taxon>Sordariomycetes</taxon>
        <taxon>Sordariomycetidae</taxon>
        <taxon>Sordariales</taxon>
        <taxon>Chaetomiaceae</taxon>
        <taxon>Staphylotrichum</taxon>
    </lineage>
</organism>
<evidence type="ECO:0000259" key="13">
    <source>
        <dbReference type="Pfam" id="PF03199"/>
    </source>
</evidence>
<keyword evidence="5 10" id="KW-0317">Glutathione biosynthesis</keyword>
<dbReference type="Pfam" id="PF03199">
    <property type="entry name" value="GSH_synthase"/>
    <property type="match status" value="1"/>
</dbReference>
<dbReference type="GO" id="GO:0005524">
    <property type="term" value="F:ATP binding"/>
    <property type="evidence" value="ECO:0007669"/>
    <property type="project" value="UniProtKB-UniRule"/>
</dbReference>
<comment type="pathway">
    <text evidence="1 10">Sulfur metabolism; glutathione biosynthesis; glutathione from L-cysteine and L-glutamate: step 2/2.</text>
</comment>
<dbReference type="InterPro" id="IPR005615">
    <property type="entry name" value="Glutathione_synthase"/>
</dbReference>
<proteinExistence type="inferred from homology"/>
<comment type="caution">
    <text evidence="14">The sequence shown here is derived from an EMBL/GenBank/DDBJ whole genome shotgun (WGS) entry which is preliminary data.</text>
</comment>
<keyword evidence="4 10" id="KW-0436">Ligase</keyword>
<evidence type="ECO:0000256" key="2">
    <source>
        <dbReference type="ARBA" id="ARBA00010385"/>
    </source>
</evidence>
<feature type="domain" description="Glutathione synthase substrate-binding" evidence="13">
    <location>
        <begin position="183"/>
        <end position="295"/>
    </location>
</feature>
<dbReference type="EMBL" id="JAHCVI010000001">
    <property type="protein sequence ID" value="KAG7290543.1"/>
    <property type="molecule type" value="Genomic_DNA"/>
</dbReference>
<dbReference type="FunFam" id="3.40.50.1760:FF:000001">
    <property type="entry name" value="Glutathione synthetase"/>
    <property type="match status" value="1"/>
</dbReference>
<comment type="similarity">
    <text evidence="2 10">Belongs to the eukaryotic GSH synthase family.</text>
</comment>
<dbReference type="PANTHER" id="PTHR11130">
    <property type="entry name" value="GLUTATHIONE SYNTHETASE"/>
    <property type="match status" value="1"/>
</dbReference>
<dbReference type="Gene3D" id="3.30.470.20">
    <property type="entry name" value="ATP-grasp fold, B domain"/>
    <property type="match status" value="1"/>
</dbReference>
<dbReference type="EC" id="6.3.2.3" evidence="10"/>
<reference evidence="14" key="1">
    <citation type="submission" date="2023-02" db="EMBL/GenBank/DDBJ databases">
        <authorList>
            <person name="Palmer J.M."/>
        </authorList>
    </citation>
    <scope>NUCLEOTIDE SEQUENCE</scope>
    <source>
        <strain evidence="14">FW57</strain>
    </source>
</reference>
<dbReference type="PIRSF" id="PIRSF001558">
    <property type="entry name" value="GSHase"/>
    <property type="match status" value="1"/>
</dbReference>
<evidence type="ECO:0000256" key="11">
    <source>
        <dbReference type="PIRSR" id="PIRSR001558-1"/>
    </source>
</evidence>
<dbReference type="Gene3D" id="3.40.50.1760">
    <property type="entry name" value="Glutathione synthase, substrate-binding domain superfamily, eukaryotic"/>
    <property type="match status" value="1"/>
</dbReference>
<dbReference type="GO" id="GO:0005829">
    <property type="term" value="C:cytosol"/>
    <property type="evidence" value="ECO:0007669"/>
    <property type="project" value="TreeGrafter"/>
</dbReference>
<keyword evidence="15" id="KW-1185">Reference proteome</keyword>
<keyword evidence="8 10" id="KW-0067">ATP-binding</keyword>
<dbReference type="GO" id="GO:0043295">
    <property type="term" value="F:glutathione binding"/>
    <property type="evidence" value="ECO:0007669"/>
    <property type="project" value="UniProtKB-UniRule"/>
</dbReference>
<name>A0AAD4F4B4_9PEZI</name>